<dbReference type="Pfam" id="PF02698">
    <property type="entry name" value="DUF218"/>
    <property type="match status" value="1"/>
</dbReference>
<gene>
    <name evidence="2" type="ORF">PROFUN_11823</name>
</gene>
<dbReference type="EMBL" id="MDYQ01000146">
    <property type="protein sequence ID" value="PRP80510.1"/>
    <property type="molecule type" value="Genomic_DNA"/>
</dbReference>
<dbReference type="PANTHER" id="PTHR30336:SF20">
    <property type="entry name" value="DUF218 DOMAIN-CONTAINING PROTEIN"/>
    <property type="match status" value="1"/>
</dbReference>
<keyword evidence="3" id="KW-1185">Reference proteome</keyword>
<dbReference type="CDD" id="cd06259">
    <property type="entry name" value="YdcF-like"/>
    <property type="match status" value="1"/>
</dbReference>
<dbReference type="InterPro" id="IPR003848">
    <property type="entry name" value="DUF218"/>
</dbReference>
<feature type="domain" description="DUF218" evidence="1">
    <location>
        <begin position="21"/>
        <end position="142"/>
    </location>
</feature>
<accession>A0A2P6N997</accession>
<evidence type="ECO:0000313" key="3">
    <source>
        <dbReference type="Proteomes" id="UP000241769"/>
    </source>
</evidence>
<dbReference type="GO" id="GO:0005886">
    <property type="term" value="C:plasma membrane"/>
    <property type="evidence" value="ECO:0007669"/>
    <property type="project" value="TreeGrafter"/>
</dbReference>
<comment type="caution">
    <text evidence="2">The sequence shown here is derived from an EMBL/GenBank/DDBJ whole genome shotgun (WGS) entry which is preliminary data.</text>
</comment>
<organism evidence="2 3">
    <name type="scientific">Planoprotostelium fungivorum</name>
    <dbReference type="NCBI Taxonomy" id="1890364"/>
    <lineage>
        <taxon>Eukaryota</taxon>
        <taxon>Amoebozoa</taxon>
        <taxon>Evosea</taxon>
        <taxon>Variosea</taxon>
        <taxon>Cavosteliida</taxon>
        <taxon>Cavosteliaceae</taxon>
        <taxon>Planoprotostelium</taxon>
    </lineage>
</organism>
<protein>
    <recommendedName>
        <fullName evidence="1">DUF218 domain-containing protein</fullName>
    </recommendedName>
</protein>
<dbReference type="PANTHER" id="PTHR30336">
    <property type="entry name" value="INNER MEMBRANE PROTEIN, PROBABLE PERMEASE"/>
    <property type="match status" value="1"/>
</dbReference>
<evidence type="ECO:0000313" key="2">
    <source>
        <dbReference type="EMBL" id="PRP80510.1"/>
    </source>
</evidence>
<dbReference type="Proteomes" id="UP000241769">
    <property type="component" value="Unassembled WGS sequence"/>
</dbReference>
<dbReference type="InterPro" id="IPR051599">
    <property type="entry name" value="Cell_Envelope_Assoc"/>
</dbReference>
<evidence type="ECO:0000259" key="1">
    <source>
        <dbReference type="Pfam" id="PF02698"/>
    </source>
</evidence>
<dbReference type="Gene3D" id="3.40.50.620">
    <property type="entry name" value="HUPs"/>
    <property type="match status" value="1"/>
</dbReference>
<dbReference type="AlphaFoldDB" id="A0A2P6N997"/>
<dbReference type="InParanoid" id="A0A2P6N997"/>
<name>A0A2P6N997_9EUKA</name>
<proteinExistence type="predicted"/>
<sequence length="169" mass="19161">MTPTLIFFQVHNGQLCALGLPFQHRVRAASEINRNDGTVILFTGGKGESLKASRFAQQEFGVPSTSCLTEDTSTTTMENARESFRIVSETFDRPHNINILVVSDFYHVLRCKLLFQKYFPNVRVLSTRANLANNLFGLMREMGGLAKNYLQGYYTLDDIWRELTQKGSV</sequence>
<reference evidence="2 3" key="1">
    <citation type="journal article" date="2018" name="Genome Biol. Evol.">
        <title>Multiple Roots of Fruiting Body Formation in Amoebozoa.</title>
        <authorList>
            <person name="Hillmann F."/>
            <person name="Forbes G."/>
            <person name="Novohradska S."/>
            <person name="Ferling I."/>
            <person name="Riege K."/>
            <person name="Groth M."/>
            <person name="Westermann M."/>
            <person name="Marz M."/>
            <person name="Spaller T."/>
            <person name="Winckler T."/>
            <person name="Schaap P."/>
            <person name="Glockner G."/>
        </authorList>
    </citation>
    <scope>NUCLEOTIDE SEQUENCE [LARGE SCALE GENOMIC DNA]</scope>
    <source>
        <strain evidence="2 3">Jena</strain>
    </source>
</reference>
<dbReference type="InterPro" id="IPR014729">
    <property type="entry name" value="Rossmann-like_a/b/a_fold"/>
</dbReference>